<sequence length="246" mass="24614">MSPRATESRSLDPSLHYGVIEWDILMVIPLRPLRKFAPRWGSIHTSRSQRQGVPTGPLGSVRALLRGYSLALHGDYHAIARAGGFGFGEGGGAPEGSDLSINSRQCLNRLGLVLGRSSSSTPGSRASAPVSGASTSGSTASTSGSTASASGSSISVSGSSISASSSSASTTGCCASASASGASTSGCDAAHAMPGCSASSSSSSIIDRPAFTSTPGCGASGSTSMVEQYDMNTSQLSTYSNKSHFN</sequence>
<name>A0A9W6XPS6_9STRA</name>
<accession>A0A9W6XPS6</accession>
<organism evidence="2 3">
    <name type="scientific">Phytophthora fragariaefolia</name>
    <dbReference type="NCBI Taxonomy" id="1490495"/>
    <lineage>
        <taxon>Eukaryota</taxon>
        <taxon>Sar</taxon>
        <taxon>Stramenopiles</taxon>
        <taxon>Oomycota</taxon>
        <taxon>Peronosporomycetes</taxon>
        <taxon>Peronosporales</taxon>
        <taxon>Peronosporaceae</taxon>
        <taxon>Phytophthora</taxon>
    </lineage>
</organism>
<proteinExistence type="predicted"/>
<evidence type="ECO:0000256" key="1">
    <source>
        <dbReference type="SAM" id="MobiDB-lite"/>
    </source>
</evidence>
<dbReference type="EMBL" id="BSXT01001474">
    <property type="protein sequence ID" value="GMF42803.1"/>
    <property type="molecule type" value="Genomic_DNA"/>
</dbReference>
<reference evidence="2" key="1">
    <citation type="submission" date="2023-04" db="EMBL/GenBank/DDBJ databases">
        <title>Phytophthora fragariaefolia NBRC 109709.</title>
        <authorList>
            <person name="Ichikawa N."/>
            <person name="Sato H."/>
            <person name="Tonouchi N."/>
        </authorList>
    </citation>
    <scope>NUCLEOTIDE SEQUENCE</scope>
    <source>
        <strain evidence="2">NBRC 109709</strain>
    </source>
</reference>
<gene>
    <name evidence="2" type="ORF">Pfra01_001417400</name>
</gene>
<evidence type="ECO:0000313" key="2">
    <source>
        <dbReference type="EMBL" id="GMF42803.1"/>
    </source>
</evidence>
<keyword evidence="3" id="KW-1185">Reference proteome</keyword>
<evidence type="ECO:0000313" key="3">
    <source>
        <dbReference type="Proteomes" id="UP001165121"/>
    </source>
</evidence>
<dbReference type="AlphaFoldDB" id="A0A9W6XPS6"/>
<dbReference type="Proteomes" id="UP001165121">
    <property type="component" value="Unassembled WGS sequence"/>
</dbReference>
<protein>
    <submittedName>
        <fullName evidence="2">Unnamed protein product</fullName>
    </submittedName>
</protein>
<feature type="region of interest" description="Disordered" evidence="1">
    <location>
        <begin position="117"/>
        <end position="152"/>
    </location>
</feature>
<comment type="caution">
    <text evidence="2">The sequence shown here is derived from an EMBL/GenBank/DDBJ whole genome shotgun (WGS) entry which is preliminary data.</text>
</comment>